<dbReference type="Proteomes" id="UP000024635">
    <property type="component" value="Unassembled WGS sequence"/>
</dbReference>
<organism evidence="1 2">
    <name type="scientific">Ancylostoma ceylanicum</name>
    <dbReference type="NCBI Taxonomy" id="53326"/>
    <lineage>
        <taxon>Eukaryota</taxon>
        <taxon>Metazoa</taxon>
        <taxon>Ecdysozoa</taxon>
        <taxon>Nematoda</taxon>
        <taxon>Chromadorea</taxon>
        <taxon>Rhabditida</taxon>
        <taxon>Rhabditina</taxon>
        <taxon>Rhabditomorpha</taxon>
        <taxon>Strongyloidea</taxon>
        <taxon>Ancylostomatidae</taxon>
        <taxon>Ancylostomatinae</taxon>
        <taxon>Ancylostoma</taxon>
    </lineage>
</organism>
<accession>A0A016SLD0</accession>
<dbReference type="AlphaFoldDB" id="A0A016SLD0"/>
<name>A0A016SLD0_9BILA</name>
<evidence type="ECO:0000313" key="2">
    <source>
        <dbReference type="Proteomes" id="UP000024635"/>
    </source>
</evidence>
<dbReference type="EMBL" id="JARK01001546">
    <property type="protein sequence ID" value="EYB91147.1"/>
    <property type="molecule type" value="Genomic_DNA"/>
</dbReference>
<keyword evidence="2" id="KW-1185">Reference proteome</keyword>
<gene>
    <name evidence="1" type="primary">Acey_s0210.g2157</name>
    <name evidence="1" type="ORF">Y032_0210g2157</name>
</gene>
<reference evidence="2" key="1">
    <citation type="journal article" date="2015" name="Nat. Genet.">
        <title>The genome and transcriptome of the zoonotic hookworm Ancylostoma ceylanicum identify infection-specific gene families.</title>
        <authorList>
            <person name="Schwarz E.M."/>
            <person name="Hu Y."/>
            <person name="Antoshechkin I."/>
            <person name="Miller M.M."/>
            <person name="Sternberg P.W."/>
            <person name="Aroian R.V."/>
        </authorList>
    </citation>
    <scope>NUCLEOTIDE SEQUENCE</scope>
    <source>
        <strain evidence="2">HY135</strain>
    </source>
</reference>
<evidence type="ECO:0000313" key="1">
    <source>
        <dbReference type="EMBL" id="EYB91147.1"/>
    </source>
</evidence>
<proteinExistence type="predicted"/>
<protein>
    <submittedName>
        <fullName evidence="1">Uncharacterized protein</fullName>
    </submittedName>
</protein>
<sequence length="113" mass="13718">MDKHKDKKTFQKSNWIEMNTPEKNQKFVSEYCKKYYKTTSLMWRVITLIREDPRQQSKRNRSFRLVQEQYASQPVKKGKRKNSNGEIRCRELNRWGKDVQMVRLGCPMSNQQN</sequence>
<comment type="caution">
    <text evidence="1">The sequence shown here is derived from an EMBL/GenBank/DDBJ whole genome shotgun (WGS) entry which is preliminary data.</text>
</comment>